<dbReference type="PROSITE" id="PS50041">
    <property type="entry name" value="C_TYPE_LECTIN_2"/>
    <property type="match status" value="1"/>
</dbReference>
<organism evidence="2 3">
    <name type="scientific">Stichopus japonicus</name>
    <name type="common">Sea cucumber</name>
    <dbReference type="NCBI Taxonomy" id="307972"/>
    <lineage>
        <taxon>Eukaryota</taxon>
        <taxon>Metazoa</taxon>
        <taxon>Echinodermata</taxon>
        <taxon>Eleutherozoa</taxon>
        <taxon>Echinozoa</taxon>
        <taxon>Holothuroidea</taxon>
        <taxon>Aspidochirotacea</taxon>
        <taxon>Aspidochirotida</taxon>
        <taxon>Stichopodidae</taxon>
        <taxon>Apostichopus</taxon>
    </lineage>
</organism>
<dbReference type="InterPro" id="IPR001304">
    <property type="entry name" value="C-type_lectin-like"/>
</dbReference>
<dbReference type="PANTHER" id="PTHR22803">
    <property type="entry name" value="MANNOSE, PHOSPHOLIPASE, LECTIN RECEPTOR RELATED"/>
    <property type="match status" value="1"/>
</dbReference>
<protein>
    <recommendedName>
        <fullName evidence="1">C-type lectin domain-containing protein</fullName>
    </recommendedName>
</protein>
<feature type="domain" description="C-type lectin" evidence="1">
    <location>
        <begin position="256"/>
        <end position="367"/>
    </location>
</feature>
<dbReference type="SUPFAM" id="SSF56436">
    <property type="entry name" value="C-type lectin-like"/>
    <property type="match status" value="1"/>
</dbReference>
<comment type="caution">
    <text evidence="2">The sequence shown here is derived from an EMBL/GenBank/DDBJ whole genome shotgun (WGS) entry which is preliminary data.</text>
</comment>
<sequence>MQPSPYILLDRCRAHDNWPGMNLYGDTDEPIVHWYEDEVTVYAGVTEAVLVLAVTQPSENDITVSLRGFGVGVSLVGDIVIPETATVKAGRRHTEVVVFSRPKLVKRSYCWREQIGCHSASFQASRMSVPEDAGTIYIPFLVNRPFSKDFEIGYKVDLRWFGAIHHAEHEADYHYHVTHNHQGDNKHVILRAGETSVKIPITIIDDSKAEETEQFIVRLDHKCLSPFMNVLSDYVIVDIEDNDVCTDIPPGPYEYYNEHCYFLVENPNGVTFLDTAVGCVQYGGEVATLSNAIENSIVYQLLTDGETAWIGAERDPQNPNAFLWSDGTPVEFQSWGTGEPDSTETGKDCVFIRHHNQTVEWISDYCNDVSNVSYDLCEKIANAKC</sequence>
<dbReference type="InterPro" id="IPR016186">
    <property type="entry name" value="C-type_lectin-like/link_sf"/>
</dbReference>
<proteinExistence type="predicted"/>
<dbReference type="Gene3D" id="3.10.100.10">
    <property type="entry name" value="Mannose-Binding Protein A, subunit A"/>
    <property type="match status" value="1"/>
</dbReference>
<dbReference type="InterPro" id="IPR016187">
    <property type="entry name" value="CTDL_fold"/>
</dbReference>
<reference evidence="2 3" key="1">
    <citation type="journal article" date="2017" name="PLoS Biol.">
        <title>The sea cucumber genome provides insights into morphological evolution and visceral regeneration.</title>
        <authorList>
            <person name="Zhang X."/>
            <person name="Sun L."/>
            <person name="Yuan J."/>
            <person name="Sun Y."/>
            <person name="Gao Y."/>
            <person name="Zhang L."/>
            <person name="Li S."/>
            <person name="Dai H."/>
            <person name="Hamel J.F."/>
            <person name="Liu C."/>
            <person name="Yu Y."/>
            <person name="Liu S."/>
            <person name="Lin W."/>
            <person name="Guo K."/>
            <person name="Jin S."/>
            <person name="Xu P."/>
            <person name="Storey K.B."/>
            <person name="Huan P."/>
            <person name="Zhang T."/>
            <person name="Zhou Y."/>
            <person name="Zhang J."/>
            <person name="Lin C."/>
            <person name="Li X."/>
            <person name="Xing L."/>
            <person name="Huo D."/>
            <person name="Sun M."/>
            <person name="Wang L."/>
            <person name="Mercier A."/>
            <person name="Li F."/>
            <person name="Yang H."/>
            <person name="Xiang J."/>
        </authorList>
    </citation>
    <scope>NUCLEOTIDE SEQUENCE [LARGE SCALE GENOMIC DNA]</scope>
    <source>
        <strain evidence="2">Shaxun</strain>
        <tissue evidence="2">Muscle</tissue>
    </source>
</reference>
<dbReference type="Proteomes" id="UP000230750">
    <property type="component" value="Unassembled WGS sequence"/>
</dbReference>
<name>A0A2G8LQR1_STIJA</name>
<evidence type="ECO:0000313" key="3">
    <source>
        <dbReference type="Proteomes" id="UP000230750"/>
    </source>
</evidence>
<dbReference type="EMBL" id="MRZV01000009">
    <property type="protein sequence ID" value="PIK62598.1"/>
    <property type="molecule type" value="Genomic_DNA"/>
</dbReference>
<dbReference type="AlphaFoldDB" id="A0A2G8LQR1"/>
<dbReference type="OrthoDB" id="441660at2759"/>
<dbReference type="SUPFAM" id="SSF141072">
    <property type="entry name" value="CalX-like"/>
    <property type="match status" value="1"/>
</dbReference>
<dbReference type="Gene3D" id="2.60.40.2030">
    <property type="match status" value="1"/>
</dbReference>
<dbReference type="InterPro" id="IPR050111">
    <property type="entry name" value="C-type_lectin/snaclec_domain"/>
</dbReference>
<evidence type="ECO:0000259" key="1">
    <source>
        <dbReference type="PROSITE" id="PS50041"/>
    </source>
</evidence>
<dbReference type="Pfam" id="PF00059">
    <property type="entry name" value="Lectin_C"/>
    <property type="match status" value="1"/>
</dbReference>
<keyword evidence="3" id="KW-1185">Reference proteome</keyword>
<dbReference type="SMART" id="SM00034">
    <property type="entry name" value="CLECT"/>
    <property type="match status" value="1"/>
</dbReference>
<dbReference type="CDD" id="cd00037">
    <property type="entry name" value="CLECT"/>
    <property type="match status" value="1"/>
</dbReference>
<accession>A0A2G8LQR1</accession>
<dbReference type="InterPro" id="IPR038081">
    <property type="entry name" value="CalX-like_sf"/>
</dbReference>
<evidence type="ECO:0000313" key="2">
    <source>
        <dbReference type="EMBL" id="PIK62598.1"/>
    </source>
</evidence>
<gene>
    <name evidence="2" type="ORF">BSL78_00494</name>
</gene>